<feature type="compositionally biased region" description="Low complexity" evidence="1">
    <location>
        <begin position="36"/>
        <end position="47"/>
    </location>
</feature>
<evidence type="ECO:0000313" key="2">
    <source>
        <dbReference type="EMBL" id="CDW86026.1"/>
    </source>
</evidence>
<keyword evidence="3" id="KW-1185">Reference proteome</keyword>
<dbReference type="EMBL" id="CCKQ01014276">
    <property type="protein sequence ID" value="CDW86026.1"/>
    <property type="molecule type" value="Genomic_DNA"/>
</dbReference>
<feature type="compositionally biased region" description="Basic and acidic residues" evidence="1">
    <location>
        <begin position="1"/>
        <end position="14"/>
    </location>
</feature>
<accession>A0A078AVF2</accession>
<proteinExistence type="predicted"/>
<name>A0A078AVF2_STYLE</name>
<gene>
    <name evidence="2" type="primary">Contig19052.g923</name>
    <name evidence="2" type="ORF">STYLEM_15117</name>
</gene>
<dbReference type="Proteomes" id="UP000039865">
    <property type="component" value="Unassembled WGS sequence"/>
</dbReference>
<protein>
    <submittedName>
        <fullName evidence="2">Uncharacterized protein</fullName>
    </submittedName>
</protein>
<sequence>MNFKIDYKDREANNKQKPYVNSLRQGPLHQNNYRPSSKNRQSSSNSKTANMINNQSQLSLQENLPLMHGLNLNRDFVPLSELSLEELKLRFEQRKYPHKFRQPNLLLASKIYNDLNFIGKDANDTVLDTEVGEQLNSQRLINKAFGQLKYNYEDDLKLARAFHERRLKQRIMMKGWKDAIKKLKLIKKNRRSIRQLRKLFKLKTLFKAWRKFIKQATLLKSFPRAPKSLTYCVKYTQFCKCEECSYYRERTSDIVPMRDGSNETVRTQVQFENIRLQERNNQRHDSSFGKVLPLSEIYKEKPMPNTIKTTNQMSIHTRASTVGGANQYINTSNQSLSQGPMYQSTISDQVNKSQQSLTSLYYPQQSHEKDNGMTSHSQKKSIMTHKRENSKHNQSIKSIVQFNLPSSHRSQNYIYINESD</sequence>
<organism evidence="2 3">
    <name type="scientific">Stylonychia lemnae</name>
    <name type="common">Ciliate</name>
    <dbReference type="NCBI Taxonomy" id="5949"/>
    <lineage>
        <taxon>Eukaryota</taxon>
        <taxon>Sar</taxon>
        <taxon>Alveolata</taxon>
        <taxon>Ciliophora</taxon>
        <taxon>Intramacronucleata</taxon>
        <taxon>Spirotrichea</taxon>
        <taxon>Stichotrichia</taxon>
        <taxon>Sporadotrichida</taxon>
        <taxon>Oxytrichidae</taxon>
        <taxon>Stylonychinae</taxon>
        <taxon>Stylonychia</taxon>
    </lineage>
</organism>
<dbReference type="InParanoid" id="A0A078AVF2"/>
<feature type="region of interest" description="Disordered" evidence="1">
    <location>
        <begin position="1"/>
        <end position="48"/>
    </location>
</feature>
<feature type="compositionally biased region" description="Polar residues" evidence="1">
    <location>
        <begin position="22"/>
        <end position="35"/>
    </location>
</feature>
<evidence type="ECO:0000313" key="3">
    <source>
        <dbReference type="Proteomes" id="UP000039865"/>
    </source>
</evidence>
<feature type="region of interest" description="Disordered" evidence="1">
    <location>
        <begin position="364"/>
        <end position="394"/>
    </location>
</feature>
<reference evidence="2 3" key="1">
    <citation type="submission" date="2014-06" db="EMBL/GenBank/DDBJ databases">
        <authorList>
            <person name="Swart Estienne"/>
        </authorList>
    </citation>
    <scope>NUCLEOTIDE SEQUENCE [LARGE SCALE GENOMIC DNA]</scope>
    <source>
        <strain evidence="2 3">130c</strain>
    </source>
</reference>
<evidence type="ECO:0000256" key="1">
    <source>
        <dbReference type="SAM" id="MobiDB-lite"/>
    </source>
</evidence>
<dbReference type="AlphaFoldDB" id="A0A078AVF2"/>